<keyword evidence="6 17" id="KW-0812">Transmembrane</keyword>
<dbReference type="InterPro" id="IPR029021">
    <property type="entry name" value="Prot-tyrosine_phosphatase-like"/>
</dbReference>
<dbReference type="GO" id="GO:0102721">
    <property type="term" value="F:ubiquinol:oxygen oxidoreductase activity"/>
    <property type="evidence" value="ECO:0007669"/>
    <property type="project" value="UniProtKB-EC"/>
</dbReference>
<dbReference type="InterPro" id="IPR007306">
    <property type="entry name" value="Rit1"/>
</dbReference>
<proteinExistence type="inferred from homology"/>
<dbReference type="Gene3D" id="1.20.1260.140">
    <property type="entry name" value="Alternative oxidase"/>
    <property type="match status" value="1"/>
</dbReference>
<dbReference type="InterPro" id="IPR033449">
    <property type="entry name" value="Rit1_N"/>
</dbReference>
<evidence type="ECO:0000256" key="14">
    <source>
        <dbReference type="ARBA" id="ARBA00023128"/>
    </source>
</evidence>
<evidence type="ECO:0000256" key="13">
    <source>
        <dbReference type="ARBA" id="ARBA00023004"/>
    </source>
</evidence>
<keyword evidence="13 17" id="KW-0408">Iron</keyword>
<dbReference type="GO" id="GO:0009916">
    <property type="term" value="F:alternative oxidase activity"/>
    <property type="evidence" value="ECO:0007669"/>
    <property type="project" value="UniProtKB-UniRule"/>
</dbReference>
<feature type="domain" description="Rit1 N-terminal" evidence="20">
    <location>
        <begin position="25"/>
        <end position="181"/>
    </location>
</feature>
<feature type="compositionally biased region" description="Low complexity" evidence="18">
    <location>
        <begin position="158"/>
        <end position="172"/>
    </location>
</feature>
<feature type="compositionally biased region" description="Polar residues" evidence="18">
    <location>
        <begin position="649"/>
        <end position="677"/>
    </location>
</feature>
<dbReference type="SUPFAM" id="SSF52799">
    <property type="entry name" value="(Phosphotyrosine protein) phosphatases II"/>
    <property type="match status" value="1"/>
</dbReference>
<evidence type="ECO:0000259" key="20">
    <source>
        <dbReference type="Pfam" id="PF17184"/>
    </source>
</evidence>
<sequence>MPGKTETAELTPQGLSNVNKVLRHLKREEQGLFNCVCSILEDSAFVREIRQLHPTLPVYANLRCGLWYTSFTDRSCYFKSTDGHTGQWSFSLVRLNLHLAEAAAQAGGAVIVDATRRGKVFPDALSKTIPIWAAVINRACKLVQRGVSNPGSSLQPQAEMPTASASPAASMDTAHEQISESQASIISDVPVSSSGCSGDHSAAHASQRATTACSTSRKAADKQPFLVKGAAQSSLTAVVMPHGPRIQPGSHRAMQDTSTESYDHAFSEANHTPHSAGSHDQICSADADDVRWGLPIAAVADQCKSHQQHDSHKDGTRAAAFEAQPMSLLAESSMRQVSCQGVDASARDEWDLGLHARLELPHSERTQIEARLDNWAQDLLRVSCQVQKLAATLKKPLRPLWISQQSLIWTNELPALADLPFTPLFLVSASLPNARQHRSLRWRDAEPQSYEYVPGAGDDEESWANGLTPALLSQHAEELVNAGPGGIEALVSQLVADNAQAPAEPRAAQQFARSGEHEPPDSSNLMPAGCTRWNSQSRSRPAQHASGLTMLGNTRLALGPLAAGDPRHVWQHVNAVLNCGMHEHPRLRKQSNSHPSAEGHHSNGGHPCNEPNAFDTPAASAHACAEQQQQQQHQHRSGSELNGDEASKPNCNMTGAQPALDQQQKSPTRTLQMSSPSSRAVLDKWHAYLHLPVRSSKLDRQGLRRVLPDALRFVAHHLSQGRQVLIHDDEGLNTSVCLTLAVIMRMFQHSAPPGPPAAAPASPHHVSSACTKQAARQLESQSTSQAHAERSKQQAGLLEPPDDIHSMQGSHHQQTPHGPGIGLAALPGPAKYRHATECDALTQTAARAGSAEPHDADEDAALHRQPQPAASRGSQQGVAQPSLTMLAGTGTEQQASQAMASVGGYRFDASMLEVSAERLGQSKQEMRCRLAFLSSCYPTARPSQGMLKQVLLHFCPEDAAAKAKGLERLKNLQSRLTTTLHLLRATPAPGPHASEPRPGLTAGPTADHLAVAAAFVGPKPEIPREGHVANGSPGSREVHKFHILRLQAEQAFARDLQQGSRFIPTVFCSPYSNHQSMRAIGSPAAAQTIQEAPREVKPKHPSSKQQDDQSLAEAQHQAEATEAAAAVKSGRHGDTTDMSYLMTQPSYDMAYLESIRPKHKPPEGVLEHMAMYGVKTGRFCFDKVSGYNEHKMGEKQWLRRILFLETIAGVPGMVGGMMRHMRSLRSMKRDNGWIHTLLEEAENERMHLLTFLELKQPSLWMRGGVLLAQGVFFNFYLLAYIISPRLCHSIVGYLEEEAVRTYTHAIKDIDEGRNPEWADKVAPDIAINYWKLGEGAKMRHLLLAVRADEAAHNHVNHVFASMDYREGTNPFAKNAHVMP</sequence>
<dbReference type="Pfam" id="PF17184">
    <property type="entry name" value="Rit1_C"/>
    <property type="match status" value="2"/>
</dbReference>
<dbReference type="CDD" id="cd01053">
    <property type="entry name" value="AOX"/>
    <property type="match status" value="1"/>
</dbReference>
<dbReference type="InterPro" id="IPR038659">
    <property type="entry name" value="AOX_sf"/>
</dbReference>
<gene>
    <name evidence="21" type="ORF">WJX74_005519</name>
</gene>
<keyword evidence="9" id="KW-0809">Transit peptide</keyword>
<organism evidence="21 22">
    <name type="scientific">Apatococcus lobatus</name>
    <dbReference type="NCBI Taxonomy" id="904363"/>
    <lineage>
        <taxon>Eukaryota</taxon>
        <taxon>Viridiplantae</taxon>
        <taxon>Chlorophyta</taxon>
        <taxon>core chlorophytes</taxon>
        <taxon>Trebouxiophyceae</taxon>
        <taxon>Chlorellales</taxon>
        <taxon>Chlorellaceae</taxon>
        <taxon>Apatococcus</taxon>
    </lineage>
</organism>
<feature type="domain" description="Rit1 DUSP-like" evidence="19">
    <location>
        <begin position="688"/>
        <end position="754"/>
    </location>
</feature>
<evidence type="ECO:0000256" key="15">
    <source>
        <dbReference type="ARBA" id="ARBA00023136"/>
    </source>
</evidence>
<evidence type="ECO:0000256" key="17">
    <source>
        <dbReference type="RuleBase" id="RU003779"/>
    </source>
</evidence>
<evidence type="ECO:0000256" key="4">
    <source>
        <dbReference type="ARBA" id="ARBA00022448"/>
    </source>
</evidence>
<reference evidence="21 22" key="1">
    <citation type="journal article" date="2024" name="Nat. Commun.">
        <title>Phylogenomics reveals the evolutionary origins of lichenization in chlorophyte algae.</title>
        <authorList>
            <person name="Puginier C."/>
            <person name="Libourel C."/>
            <person name="Otte J."/>
            <person name="Skaloud P."/>
            <person name="Haon M."/>
            <person name="Grisel S."/>
            <person name="Petersen M."/>
            <person name="Berrin J.G."/>
            <person name="Delaux P.M."/>
            <person name="Dal Grande F."/>
            <person name="Keller J."/>
        </authorList>
    </citation>
    <scope>NUCLEOTIDE SEQUENCE [LARGE SCALE GENOMIC DNA]</scope>
    <source>
        <strain evidence="21 22">SAG 2145</strain>
    </source>
</reference>
<evidence type="ECO:0000256" key="7">
    <source>
        <dbReference type="ARBA" id="ARBA00022723"/>
    </source>
</evidence>
<evidence type="ECO:0000256" key="2">
    <source>
        <dbReference type="ARBA" id="ARBA00004273"/>
    </source>
</evidence>
<keyword evidence="10 17" id="KW-0249">Electron transport</keyword>
<dbReference type="GO" id="GO:0019988">
    <property type="term" value="P:charged-tRNA amino acid modification"/>
    <property type="evidence" value="ECO:0007669"/>
    <property type="project" value="InterPro"/>
</dbReference>
<dbReference type="InterPro" id="IPR033421">
    <property type="entry name" value="Rit1_DUSP-like"/>
</dbReference>
<dbReference type="GO" id="GO:0106292">
    <property type="term" value="F:superoxide-generating NADPH oxidase activity"/>
    <property type="evidence" value="ECO:0007669"/>
    <property type="project" value="UniProtKB-ARBA"/>
</dbReference>
<keyword evidence="8" id="KW-0999">Mitochondrion inner membrane</keyword>
<feature type="region of interest" description="Disordered" evidence="18">
    <location>
        <begin position="844"/>
        <end position="879"/>
    </location>
</feature>
<dbReference type="GO" id="GO:0043399">
    <property type="term" value="F:tRNA adenosine(64)-2'-O-ribosylphosphate transferase activity"/>
    <property type="evidence" value="ECO:0007669"/>
    <property type="project" value="InterPro"/>
</dbReference>
<keyword evidence="12 17" id="KW-0560">Oxidoreductase</keyword>
<comment type="cofactor">
    <cofactor evidence="17">
        <name>Fe cation</name>
        <dbReference type="ChEBI" id="CHEBI:24875"/>
    </cofactor>
    <text evidence="17">Binds 2 iron ions per subunit.</text>
</comment>
<keyword evidence="15 17" id="KW-0472">Membrane</keyword>
<feature type="compositionally biased region" description="Low complexity" evidence="18">
    <location>
        <begin position="759"/>
        <end position="769"/>
    </location>
</feature>
<keyword evidence="22" id="KW-1185">Reference proteome</keyword>
<protein>
    <recommendedName>
        <fullName evidence="17">Ubiquinol oxidase</fullName>
        <ecNumber evidence="17">1.10.3.11</ecNumber>
    </recommendedName>
</protein>
<dbReference type="FunFam" id="1.20.1260.140:FF:000002">
    <property type="entry name" value="Alternative oxidase"/>
    <property type="match status" value="1"/>
</dbReference>
<dbReference type="GO" id="GO:0005743">
    <property type="term" value="C:mitochondrial inner membrane"/>
    <property type="evidence" value="ECO:0007669"/>
    <property type="project" value="UniProtKB-SubCell"/>
</dbReference>
<evidence type="ECO:0000259" key="19">
    <source>
        <dbReference type="Pfam" id="PF04179"/>
    </source>
</evidence>
<feature type="compositionally biased region" description="Low complexity" evidence="18">
    <location>
        <begin position="1112"/>
        <end position="1126"/>
    </location>
</feature>
<feature type="region of interest" description="Disordered" evidence="18">
    <location>
        <begin position="500"/>
        <end position="545"/>
    </location>
</feature>
<keyword evidence="7 17" id="KW-0479">Metal-binding</keyword>
<evidence type="ECO:0000256" key="9">
    <source>
        <dbReference type="ARBA" id="ARBA00022946"/>
    </source>
</evidence>
<evidence type="ECO:0000313" key="22">
    <source>
        <dbReference type="Proteomes" id="UP001438707"/>
    </source>
</evidence>
<comment type="similarity">
    <text evidence="3 17">Belongs to the alternative oxidase family.</text>
</comment>
<feature type="compositionally biased region" description="Low complexity" evidence="18">
    <location>
        <begin position="500"/>
        <end position="513"/>
    </location>
</feature>
<evidence type="ECO:0000256" key="6">
    <source>
        <dbReference type="ARBA" id="ARBA00022692"/>
    </source>
</evidence>
<dbReference type="GO" id="GO:0098803">
    <property type="term" value="C:respiratory chain complex"/>
    <property type="evidence" value="ECO:0007669"/>
    <property type="project" value="UniProtKB-UniRule"/>
</dbReference>
<evidence type="ECO:0000256" key="18">
    <source>
        <dbReference type="SAM" id="MobiDB-lite"/>
    </source>
</evidence>
<feature type="region of interest" description="Disordered" evidence="18">
    <location>
        <begin position="1080"/>
        <end position="1137"/>
    </location>
</feature>
<feature type="compositionally biased region" description="Low complexity" evidence="18">
    <location>
        <begin position="816"/>
        <end position="827"/>
    </location>
</feature>
<keyword evidence="11" id="KW-1133">Transmembrane helix</keyword>
<dbReference type="Pfam" id="PF01786">
    <property type="entry name" value="AOX"/>
    <property type="match status" value="1"/>
</dbReference>
<keyword evidence="14" id="KW-0496">Mitochondrion</keyword>
<evidence type="ECO:0000313" key="21">
    <source>
        <dbReference type="EMBL" id="KAK9819123.1"/>
    </source>
</evidence>
<feature type="domain" description="Rit1 N-terminal" evidence="20">
    <location>
        <begin position="345"/>
        <end position="495"/>
    </location>
</feature>
<evidence type="ECO:0000256" key="1">
    <source>
        <dbReference type="ARBA" id="ARBA00001192"/>
    </source>
</evidence>
<accession>A0AAW1Q9T6</accession>
<evidence type="ECO:0000256" key="11">
    <source>
        <dbReference type="ARBA" id="ARBA00022989"/>
    </source>
</evidence>
<comment type="function">
    <text evidence="16">Catalyzes cyanide-resistant oxygen consumption. May increase respiration when the cytochrome respiratory pathway is restricted, or in response to low temperatures.</text>
</comment>
<dbReference type="PANTHER" id="PTHR31811:SF0">
    <property type="entry name" value="TRNA A64-2'-O-RIBOSYLPHOSPHATE TRANSFERASE"/>
    <property type="match status" value="1"/>
</dbReference>
<dbReference type="Proteomes" id="UP001438707">
    <property type="component" value="Unassembled WGS sequence"/>
</dbReference>
<dbReference type="EMBL" id="JALJOS010000050">
    <property type="protein sequence ID" value="KAK9819123.1"/>
    <property type="molecule type" value="Genomic_DNA"/>
</dbReference>
<dbReference type="PANTHER" id="PTHR31811">
    <property type="entry name" value="TRNA A64-2'-O-RIBOSYLPHOSPHATE TRANSFERASE"/>
    <property type="match status" value="1"/>
</dbReference>
<evidence type="ECO:0000256" key="16">
    <source>
        <dbReference type="ARBA" id="ARBA00025285"/>
    </source>
</evidence>
<dbReference type="InterPro" id="IPR002680">
    <property type="entry name" value="AOX"/>
</dbReference>
<feature type="region of interest" description="Disordered" evidence="18">
    <location>
        <begin position="150"/>
        <end position="180"/>
    </location>
</feature>
<evidence type="ECO:0000256" key="8">
    <source>
        <dbReference type="ARBA" id="ARBA00022792"/>
    </source>
</evidence>
<name>A0AAW1Q9T6_9CHLO</name>
<evidence type="ECO:0000256" key="5">
    <source>
        <dbReference type="ARBA" id="ARBA00022660"/>
    </source>
</evidence>
<evidence type="ECO:0000256" key="3">
    <source>
        <dbReference type="ARBA" id="ARBA00008388"/>
    </source>
</evidence>
<evidence type="ECO:0000256" key="10">
    <source>
        <dbReference type="ARBA" id="ARBA00022982"/>
    </source>
</evidence>
<feature type="region of interest" description="Disordered" evidence="18">
    <location>
        <begin position="751"/>
        <end position="827"/>
    </location>
</feature>
<comment type="catalytic activity">
    <reaction evidence="1 17">
        <text>2 a ubiquinol + O2 = 2 a ubiquinone + 2 H2O</text>
        <dbReference type="Rhea" id="RHEA:30255"/>
        <dbReference type="Rhea" id="RHEA-COMP:9565"/>
        <dbReference type="Rhea" id="RHEA-COMP:9566"/>
        <dbReference type="ChEBI" id="CHEBI:15377"/>
        <dbReference type="ChEBI" id="CHEBI:15379"/>
        <dbReference type="ChEBI" id="CHEBI:16389"/>
        <dbReference type="ChEBI" id="CHEBI:17976"/>
        <dbReference type="EC" id="1.10.3.11"/>
    </reaction>
</comment>
<keyword evidence="4" id="KW-0813">Transport</keyword>
<dbReference type="GO" id="GO:0046872">
    <property type="term" value="F:metal ion binding"/>
    <property type="evidence" value="ECO:0007669"/>
    <property type="project" value="UniProtKB-UniRule"/>
</dbReference>
<keyword evidence="5 17" id="KW-0679">Respiratory chain</keyword>
<dbReference type="Pfam" id="PF04179">
    <property type="entry name" value="Init_tRNA_PT"/>
    <property type="match status" value="1"/>
</dbReference>
<comment type="subcellular location">
    <subcellularLocation>
        <location evidence="2">Mitochondrion inner membrane</location>
    </subcellularLocation>
</comment>
<comment type="caution">
    <text evidence="21">The sequence shown here is derived from an EMBL/GenBank/DDBJ whole genome shotgun (WGS) entry which is preliminary data.</text>
</comment>
<evidence type="ECO:0000256" key="12">
    <source>
        <dbReference type="ARBA" id="ARBA00023002"/>
    </source>
</evidence>
<dbReference type="EC" id="1.10.3.11" evidence="17"/>
<dbReference type="Gene3D" id="3.90.190.10">
    <property type="entry name" value="Protein tyrosine phosphatase superfamily"/>
    <property type="match status" value="1"/>
</dbReference>
<feature type="region of interest" description="Disordered" evidence="18">
    <location>
        <begin position="586"/>
        <end position="677"/>
    </location>
</feature>